<keyword evidence="2" id="KW-1185">Reference proteome</keyword>
<gene>
    <name evidence="1" type="ORF">L0P92_02455</name>
</gene>
<accession>A0A9X1PRZ6</accession>
<evidence type="ECO:0000313" key="1">
    <source>
        <dbReference type="EMBL" id="MCF1592432.1"/>
    </source>
</evidence>
<reference evidence="1" key="1">
    <citation type="submission" date="2022-01" db="EMBL/GenBank/DDBJ databases">
        <title>Draft Genome Sequences of Seven Type Strains of the Genus Streptomyces.</title>
        <authorList>
            <person name="Aziz S."/>
            <person name="Coretto E."/>
            <person name="Chronakova A."/>
            <person name="Sproer C."/>
            <person name="Huber K."/>
            <person name="Nouioui I."/>
            <person name="Gross H."/>
        </authorList>
    </citation>
    <scope>NUCLEOTIDE SEQUENCE</scope>
    <source>
        <strain evidence="1">DSM 103493</strain>
    </source>
</reference>
<dbReference type="AlphaFoldDB" id="A0A9X1PRZ6"/>
<sequence>MLTARRTTPGTCRTVMSLYLAALDHTKPVDQATALQAARHTELQLASLDREVAAVYIADAASTLRTDPDLHRARLAWARGLANHTVRP</sequence>
<evidence type="ECO:0000313" key="2">
    <source>
        <dbReference type="Proteomes" id="UP001139384"/>
    </source>
</evidence>
<dbReference type="RefSeq" id="WP_176188020.1">
    <property type="nucleotide sequence ID" value="NZ_JAKEIP010000005.1"/>
</dbReference>
<dbReference type="EMBL" id="JAKEIP010000005">
    <property type="protein sequence ID" value="MCF1592432.1"/>
    <property type="molecule type" value="Genomic_DNA"/>
</dbReference>
<protein>
    <submittedName>
        <fullName evidence="1">Uncharacterized protein</fullName>
    </submittedName>
</protein>
<organism evidence="1 2">
    <name type="scientific">Streptomyces muensis</name>
    <dbReference type="NCBI Taxonomy" id="1077944"/>
    <lineage>
        <taxon>Bacteria</taxon>
        <taxon>Bacillati</taxon>
        <taxon>Actinomycetota</taxon>
        <taxon>Actinomycetes</taxon>
        <taxon>Kitasatosporales</taxon>
        <taxon>Streptomycetaceae</taxon>
        <taxon>Streptomyces</taxon>
    </lineage>
</organism>
<name>A0A9X1PRZ6_STRM4</name>
<dbReference type="Proteomes" id="UP001139384">
    <property type="component" value="Unassembled WGS sequence"/>
</dbReference>
<proteinExistence type="predicted"/>
<comment type="caution">
    <text evidence="1">The sequence shown here is derived from an EMBL/GenBank/DDBJ whole genome shotgun (WGS) entry which is preliminary data.</text>
</comment>